<keyword evidence="2" id="KW-0732">Signal</keyword>
<evidence type="ECO:0000313" key="5">
    <source>
        <dbReference type="Proteomes" id="UP001156870"/>
    </source>
</evidence>
<name>A0AA37T9Z6_9GAMM</name>
<reference evidence="4 5" key="1">
    <citation type="journal article" date="2014" name="Int. J. Syst. Evol. Microbiol.">
        <title>Complete genome sequence of Corynebacterium casei LMG S-19264T (=DSM 44701T), isolated from a smear-ripened cheese.</title>
        <authorList>
            <consortium name="US DOE Joint Genome Institute (JGI-PGF)"/>
            <person name="Walter F."/>
            <person name="Albersmeier A."/>
            <person name="Kalinowski J."/>
            <person name="Ruckert C."/>
        </authorList>
    </citation>
    <scope>NUCLEOTIDE SEQUENCE [LARGE SCALE GENOMIC DNA]</scope>
    <source>
        <strain evidence="4 5">NBRC 110095</strain>
    </source>
</reference>
<evidence type="ECO:0000259" key="3">
    <source>
        <dbReference type="Pfam" id="PF13369"/>
    </source>
</evidence>
<protein>
    <recommendedName>
        <fullName evidence="3">Protein SirB1 N-terminal domain-containing protein</fullName>
    </recommendedName>
</protein>
<sequence>MKNKRLLFHFTFLIYFLCPISTWANQSIVGPVNQESLSKIKKLLDTPEEEIDFAHIKLTIDNIIDPTVNISRENIRLERIVKDIKKLGLETSMERKEALRRYLYEAGEWNNFKPFTYDFDDPNGTDIDNKLFKNYLTTKKGNCISMPFLFIALGQKLDLDVTASTAPNHVFVKYTDTDSGRTYNLETTSGAQTARDEWIREQLPMTDLAIKNKLYMQKLSRKKTAAIMLETLLDHYRKQNRHGQLIATANVLIEHYPESINTVIKVASAYNHLLKVHNVWQYHLPHEVPLQKRRVFTYLTTRINELHHYAESLGWRNPKHSIYKS</sequence>
<proteinExistence type="inferred from homology"/>
<evidence type="ECO:0000256" key="1">
    <source>
        <dbReference type="ARBA" id="ARBA00007100"/>
    </source>
</evidence>
<comment type="caution">
    <text evidence="4">The sequence shown here is derived from an EMBL/GenBank/DDBJ whole genome shotgun (WGS) entry which is preliminary data.</text>
</comment>
<feature type="signal peptide" evidence="2">
    <location>
        <begin position="1"/>
        <end position="24"/>
    </location>
</feature>
<feature type="chain" id="PRO_5041314894" description="Protein SirB1 N-terminal domain-containing protein" evidence="2">
    <location>
        <begin position="25"/>
        <end position="325"/>
    </location>
</feature>
<dbReference type="Pfam" id="PF13369">
    <property type="entry name" value="Transglut_core2"/>
    <property type="match status" value="1"/>
</dbReference>
<organism evidence="4 5">
    <name type="scientific">Marinibactrum halimedae</name>
    <dbReference type="NCBI Taxonomy" id="1444977"/>
    <lineage>
        <taxon>Bacteria</taxon>
        <taxon>Pseudomonadati</taxon>
        <taxon>Pseudomonadota</taxon>
        <taxon>Gammaproteobacteria</taxon>
        <taxon>Cellvibrionales</taxon>
        <taxon>Cellvibrionaceae</taxon>
        <taxon>Marinibactrum</taxon>
    </lineage>
</organism>
<dbReference type="RefSeq" id="WP_232595825.1">
    <property type="nucleotide sequence ID" value="NZ_BSPD01000083.1"/>
</dbReference>
<evidence type="ECO:0000313" key="4">
    <source>
        <dbReference type="EMBL" id="GLS27583.1"/>
    </source>
</evidence>
<comment type="similarity">
    <text evidence="1">Belongs to the UPF0162 family.</text>
</comment>
<accession>A0AA37T9Z6</accession>
<dbReference type="EMBL" id="BSPD01000083">
    <property type="protein sequence ID" value="GLS27583.1"/>
    <property type="molecule type" value="Genomic_DNA"/>
</dbReference>
<evidence type="ECO:0000256" key="2">
    <source>
        <dbReference type="SAM" id="SignalP"/>
    </source>
</evidence>
<gene>
    <name evidence="4" type="ORF">GCM10007877_33020</name>
</gene>
<dbReference type="InterPro" id="IPR032698">
    <property type="entry name" value="SirB1_N"/>
</dbReference>
<dbReference type="Proteomes" id="UP001156870">
    <property type="component" value="Unassembled WGS sequence"/>
</dbReference>
<keyword evidence="5" id="KW-1185">Reference proteome</keyword>
<feature type="domain" description="Protein SirB1 N-terminal" evidence="3">
    <location>
        <begin position="76"/>
        <end position="189"/>
    </location>
</feature>
<dbReference type="AlphaFoldDB" id="A0AA37T9Z6"/>